<organism evidence="1">
    <name type="scientific">Arundo donax</name>
    <name type="common">Giant reed</name>
    <name type="synonym">Donax arundinaceus</name>
    <dbReference type="NCBI Taxonomy" id="35708"/>
    <lineage>
        <taxon>Eukaryota</taxon>
        <taxon>Viridiplantae</taxon>
        <taxon>Streptophyta</taxon>
        <taxon>Embryophyta</taxon>
        <taxon>Tracheophyta</taxon>
        <taxon>Spermatophyta</taxon>
        <taxon>Magnoliopsida</taxon>
        <taxon>Liliopsida</taxon>
        <taxon>Poales</taxon>
        <taxon>Poaceae</taxon>
        <taxon>PACMAD clade</taxon>
        <taxon>Arundinoideae</taxon>
        <taxon>Arundineae</taxon>
        <taxon>Arundo</taxon>
    </lineage>
</organism>
<name>A0A0A8YT73_ARUDO</name>
<dbReference type="AlphaFoldDB" id="A0A0A8YT73"/>
<accession>A0A0A8YT73</accession>
<evidence type="ECO:0000313" key="1">
    <source>
        <dbReference type="EMBL" id="JAD28638.1"/>
    </source>
</evidence>
<reference evidence="1" key="1">
    <citation type="submission" date="2014-09" db="EMBL/GenBank/DDBJ databases">
        <authorList>
            <person name="Magalhaes I.L.F."/>
            <person name="Oliveira U."/>
            <person name="Santos F.R."/>
            <person name="Vidigal T.H.D.A."/>
            <person name="Brescovit A.D."/>
            <person name="Santos A.J."/>
        </authorList>
    </citation>
    <scope>NUCLEOTIDE SEQUENCE</scope>
    <source>
        <tissue evidence="1">Shoot tissue taken approximately 20 cm above the soil surface</tissue>
    </source>
</reference>
<reference evidence="1" key="2">
    <citation type="journal article" date="2015" name="Data Brief">
        <title>Shoot transcriptome of the giant reed, Arundo donax.</title>
        <authorList>
            <person name="Barrero R.A."/>
            <person name="Guerrero F.D."/>
            <person name="Moolhuijzen P."/>
            <person name="Goolsby J.A."/>
            <person name="Tidwell J."/>
            <person name="Bellgard S.E."/>
            <person name="Bellgard M.I."/>
        </authorList>
    </citation>
    <scope>NUCLEOTIDE SEQUENCE</scope>
    <source>
        <tissue evidence="1">Shoot tissue taken approximately 20 cm above the soil surface</tissue>
    </source>
</reference>
<proteinExistence type="predicted"/>
<protein>
    <submittedName>
        <fullName evidence="1">Uncharacterized protein</fullName>
    </submittedName>
</protein>
<dbReference type="EMBL" id="GBRH01269257">
    <property type="protein sequence ID" value="JAD28638.1"/>
    <property type="molecule type" value="Transcribed_RNA"/>
</dbReference>
<sequence>MWERANCRIVSWGANMYPKKESKHGSYLKFGCILFHLAIEHQHDFFEH</sequence>